<dbReference type="Pfam" id="PF22638">
    <property type="entry name" value="FlgK_D1"/>
    <property type="match status" value="1"/>
</dbReference>
<dbReference type="RefSeq" id="WP_079475415.1">
    <property type="nucleotide sequence ID" value="NZ_BJUN01000010.1"/>
</dbReference>
<evidence type="ECO:0000256" key="1">
    <source>
        <dbReference type="ARBA" id="ARBA00004365"/>
    </source>
</evidence>
<evidence type="ECO:0000259" key="9">
    <source>
        <dbReference type="Pfam" id="PF06429"/>
    </source>
</evidence>
<dbReference type="PANTHER" id="PTHR30033:SF1">
    <property type="entry name" value="FLAGELLAR HOOK-ASSOCIATED PROTEIN 1"/>
    <property type="match status" value="1"/>
</dbReference>
<evidence type="ECO:0000259" key="8">
    <source>
        <dbReference type="Pfam" id="PF00460"/>
    </source>
</evidence>
<feature type="domain" description="Flagellar hook-associated protein FlgK helical" evidence="10">
    <location>
        <begin position="102"/>
        <end position="369"/>
    </location>
</feature>
<evidence type="ECO:0000313" key="12">
    <source>
        <dbReference type="Proteomes" id="UP000321051"/>
    </source>
</evidence>
<evidence type="ECO:0000256" key="2">
    <source>
        <dbReference type="ARBA" id="ARBA00004613"/>
    </source>
</evidence>
<keyword evidence="11" id="KW-0966">Cell projection</keyword>
<comment type="subcellular location">
    <subcellularLocation>
        <location evidence="1 7">Bacterial flagellum</location>
    </subcellularLocation>
    <subcellularLocation>
        <location evidence="2 7">Secreted</location>
    </subcellularLocation>
</comment>
<proteinExistence type="inferred from homology"/>
<dbReference type="GO" id="GO:0044780">
    <property type="term" value="P:bacterial-type flagellum assembly"/>
    <property type="evidence" value="ECO:0007669"/>
    <property type="project" value="InterPro"/>
</dbReference>
<dbReference type="PRINTS" id="PR01005">
    <property type="entry name" value="FLGHOOKAP1"/>
</dbReference>
<dbReference type="InterPro" id="IPR001444">
    <property type="entry name" value="Flag_bb_rod_N"/>
</dbReference>
<reference evidence="11 12" key="1">
    <citation type="submission" date="2019-07" db="EMBL/GenBank/DDBJ databases">
        <title>Whole genome shotgun sequence of Marinococcus halophilus NBRC 102359.</title>
        <authorList>
            <person name="Hosoyama A."/>
            <person name="Uohara A."/>
            <person name="Ohji S."/>
            <person name="Ichikawa N."/>
        </authorList>
    </citation>
    <scope>NUCLEOTIDE SEQUENCE [LARGE SCALE GENOMIC DNA]</scope>
    <source>
        <strain evidence="11 12">NBRC 102359</strain>
    </source>
</reference>
<evidence type="ECO:0000256" key="4">
    <source>
        <dbReference type="ARBA" id="ARBA00016244"/>
    </source>
</evidence>
<dbReference type="InterPro" id="IPR010930">
    <property type="entry name" value="Flg_bb/hook_C_dom"/>
</dbReference>
<evidence type="ECO:0000256" key="7">
    <source>
        <dbReference type="RuleBase" id="RU362065"/>
    </source>
</evidence>
<gene>
    <name evidence="7 11" type="primary">flgK</name>
    <name evidence="11" type="ORF">MHA01_20070</name>
</gene>
<dbReference type="NCBIfam" id="TIGR02492">
    <property type="entry name" value="flgK_ends"/>
    <property type="match status" value="1"/>
</dbReference>
<keyword evidence="6 7" id="KW-0975">Bacterial flagellum</keyword>
<organism evidence="11 12">
    <name type="scientific">Marinococcus halophilus</name>
    <dbReference type="NCBI Taxonomy" id="1371"/>
    <lineage>
        <taxon>Bacteria</taxon>
        <taxon>Bacillati</taxon>
        <taxon>Bacillota</taxon>
        <taxon>Bacilli</taxon>
        <taxon>Bacillales</taxon>
        <taxon>Bacillaceae</taxon>
        <taxon>Marinococcus</taxon>
    </lineage>
</organism>
<dbReference type="AlphaFoldDB" id="A0A510Y6W9"/>
<dbReference type="PANTHER" id="PTHR30033">
    <property type="entry name" value="FLAGELLAR HOOK-ASSOCIATED PROTEIN 1"/>
    <property type="match status" value="1"/>
</dbReference>
<dbReference type="GO" id="GO:0005198">
    <property type="term" value="F:structural molecule activity"/>
    <property type="evidence" value="ECO:0007669"/>
    <property type="project" value="UniProtKB-UniRule"/>
</dbReference>
<keyword evidence="11" id="KW-0969">Cilium</keyword>
<dbReference type="EMBL" id="BJUN01000010">
    <property type="protein sequence ID" value="GEK59102.1"/>
    <property type="molecule type" value="Genomic_DNA"/>
</dbReference>
<dbReference type="SUPFAM" id="SSF64518">
    <property type="entry name" value="Phase 1 flagellin"/>
    <property type="match status" value="1"/>
</dbReference>
<dbReference type="InterPro" id="IPR002371">
    <property type="entry name" value="FlgK"/>
</dbReference>
<dbReference type="STRING" id="1371.GCA_900166605_01597"/>
<feature type="domain" description="Flagellar basal body rod protein N-terminal" evidence="8">
    <location>
        <begin position="8"/>
        <end position="38"/>
    </location>
</feature>
<evidence type="ECO:0000259" key="10">
    <source>
        <dbReference type="Pfam" id="PF22638"/>
    </source>
</evidence>
<dbReference type="GO" id="GO:0009424">
    <property type="term" value="C:bacterial-type flagellum hook"/>
    <property type="evidence" value="ECO:0007669"/>
    <property type="project" value="UniProtKB-UniRule"/>
</dbReference>
<comment type="caution">
    <text evidence="11">The sequence shown here is derived from an EMBL/GenBank/DDBJ whole genome shotgun (WGS) entry which is preliminary data.</text>
</comment>
<comment type="similarity">
    <text evidence="3 7">Belongs to the flagella basal body rod proteins family.</text>
</comment>
<evidence type="ECO:0000256" key="3">
    <source>
        <dbReference type="ARBA" id="ARBA00009677"/>
    </source>
</evidence>
<evidence type="ECO:0000256" key="6">
    <source>
        <dbReference type="ARBA" id="ARBA00023143"/>
    </source>
</evidence>
<sequence>MTSTFMGLETAKRALTAQQHALQTTGHNIANANTPGFTRQRVDLQQSDAFSKAGMNQPSTPGQMGTGVDSNTVARIRDQYLDVQYRSENAKLGYWETKSENLSRMEDLMNEPTEEGVANAMDEFWKSLQDLAANPEDSGARSVVRQRGEAMVDTFSYISNSLQANKTDLDAQIDNETVQFNSLLSQINSLNEQIAGVEPHGKVPNDLYDERDRLIDELSSMATVEVKRNPSGGKANSNAEGTVDIFMTSNTGERLQKLVDGNALAYQEVSVEKSAGRNGHVETASFEWANGKAGTNVPNPSASANVFMESSGSMQGLHEAYGYMNEASGEVEGLYPDMLGNIDTMVTTFANALNATHREGWTMNDVEAGTKGAGIDFFSFDPAVLASKGAASALRVSGDIKADLNNIAAASASENGTGYAGNGSNALNLANVKDASLNFGEGTENSTSVQRFYQGVIGQMAVDASEANQKTNITQSLTSSADERRMSVSGVSMDEEMANMIQFQHAYNAASRSVTTFDEMLDRIINNMGLVGR</sequence>
<feature type="domain" description="Flagellar basal-body/hook protein C-terminal" evidence="9">
    <location>
        <begin position="486"/>
        <end position="526"/>
    </location>
</feature>
<dbReference type="OrthoDB" id="9802553at2"/>
<dbReference type="InterPro" id="IPR053927">
    <property type="entry name" value="FlgK_helical"/>
</dbReference>
<accession>A0A510Y6W9</accession>
<evidence type="ECO:0000313" key="11">
    <source>
        <dbReference type="EMBL" id="GEK59102.1"/>
    </source>
</evidence>
<protein>
    <recommendedName>
        <fullName evidence="4 7">Flagellar hook-associated protein 1</fullName>
        <shortName evidence="7">HAP1</shortName>
    </recommendedName>
</protein>
<dbReference type="GO" id="GO:0005576">
    <property type="term" value="C:extracellular region"/>
    <property type="evidence" value="ECO:0007669"/>
    <property type="project" value="UniProtKB-SubCell"/>
</dbReference>
<keyword evidence="12" id="KW-1185">Reference proteome</keyword>
<evidence type="ECO:0000256" key="5">
    <source>
        <dbReference type="ARBA" id="ARBA00022525"/>
    </source>
</evidence>
<dbReference type="Pfam" id="PF00460">
    <property type="entry name" value="Flg_bb_rod"/>
    <property type="match status" value="1"/>
</dbReference>
<name>A0A510Y6W9_MARHA</name>
<keyword evidence="11" id="KW-0282">Flagellum</keyword>
<keyword evidence="5 7" id="KW-0964">Secreted</keyword>
<dbReference type="Proteomes" id="UP000321051">
    <property type="component" value="Unassembled WGS sequence"/>
</dbReference>
<dbReference type="Pfam" id="PF06429">
    <property type="entry name" value="Flg_bbr_C"/>
    <property type="match status" value="1"/>
</dbReference>